<dbReference type="RefSeq" id="WP_206009058.1">
    <property type="nucleotide sequence ID" value="NZ_CP070619.1"/>
</dbReference>
<evidence type="ECO:0000313" key="7">
    <source>
        <dbReference type="Proteomes" id="UP000662986"/>
    </source>
</evidence>
<dbReference type="SUPFAM" id="SSF55781">
    <property type="entry name" value="GAF domain-like"/>
    <property type="match status" value="1"/>
</dbReference>
<dbReference type="Gene3D" id="3.30.450.40">
    <property type="match status" value="1"/>
</dbReference>
<dbReference type="InterPro" id="IPR036390">
    <property type="entry name" value="WH_DNA-bd_sf"/>
</dbReference>
<keyword evidence="3" id="KW-0804">Transcription</keyword>
<dbReference type="InterPro" id="IPR050707">
    <property type="entry name" value="HTH_MetabolicPath_Reg"/>
</dbReference>
<feature type="domain" description="HTH iclR-type" evidence="4">
    <location>
        <begin position="7"/>
        <end position="68"/>
    </location>
</feature>
<accession>A0A974W7C8</accession>
<dbReference type="Proteomes" id="UP000662986">
    <property type="component" value="Chromosome"/>
</dbReference>
<gene>
    <name evidence="6" type="ORF">JWS13_30285</name>
</gene>
<dbReference type="EMBL" id="CP070619">
    <property type="protein sequence ID" value="QSE92594.1"/>
    <property type="molecule type" value="Genomic_DNA"/>
</dbReference>
<organism evidence="6 7">
    <name type="scientific">Rhodococcus pseudokoreensis</name>
    <dbReference type="NCBI Taxonomy" id="2811421"/>
    <lineage>
        <taxon>Bacteria</taxon>
        <taxon>Bacillati</taxon>
        <taxon>Actinomycetota</taxon>
        <taxon>Actinomycetes</taxon>
        <taxon>Mycobacteriales</taxon>
        <taxon>Nocardiaceae</taxon>
        <taxon>Rhodococcus</taxon>
    </lineage>
</organism>
<reference evidence="6 7" key="2">
    <citation type="journal article" date="2022" name="Arch. Microbiol.">
        <title>Rhodococcus pseudokoreensis sp. nov. isolated from the rhizosphere of young M26 apple rootstocks.</title>
        <authorList>
            <person name="Kampfer P."/>
            <person name="Glaeser S.P."/>
            <person name="Blom J."/>
            <person name="Wolf J."/>
            <person name="Benning S."/>
            <person name="Schloter M."/>
            <person name="Neumann-Schaal M."/>
        </authorList>
    </citation>
    <scope>NUCLEOTIDE SEQUENCE [LARGE SCALE GENOMIC DNA]</scope>
    <source>
        <strain evidence="6 7">R79</strain>
    </source>
</reference>
<protein>
    <submittedName>
        <fullName evidence="6">IclR family transcriptional regulator</fullName>
    </submittedName>
</protein>
<evidence type="ECO:0000313" key="6">
    <source>
        <dbReference type="EMBL" id="QSE92594.1"/>
    </source>
</evidence>
<keyword evidence="2" id="KW-0238">DNA-binding</keyword>
<dbReference type="InterPro" id="IPR029016">
    <property type="entry name" value="GAF-like_dom_sf"/>
</dbReference>
<dbReference type="InterPro" id="IPR036388">
    <property type="entry name" value="WH-like_DNA-bd_sf"/>
</dbReference>
<dbReference type="PROSITE" id="PS51078">
    <property type="entry name" value="ICLR_ED"/>
    <property type="match status" value="1"/>
</dbReference>
<dbReference type="PROSITE" id="PS51077">
    <property type="entry name" value="HTH_ICLR"/>
    <property type="match status" value="1"/>
</dbReference>
<name>A0A974W7C8_9NOCA</name>
<dbReference type="PANTHER" id="PTHR30136">
    <property type="entry name" value="HELIX-TURN-HELIX TRANSCRIPTIONAL REGULATOR, ICLR FAMILY"/>
    <property type="match status" value="1"/>
</dbReference>
<evidence type="ECO:0000256" key="2">
    <source>
        <dbReference type="ARBA" id="ARBA00023125"/>
    </source>
</evidence>
<evidence type="ECO:0000259" key="4">
    <source>
        <dbReference type="PROSITE" id="PS51077"/>
    </source>
</evidence>
<proteinExistence type="predicted"/>
<dbReference type="InterPro" id="IPR014757">
    <property type="entry name" value="Tscrpt_reg_IclR_C"/>
</dbReference>
<keyword evidence="1" id="KW-0805">Transcription regulation</keyword>
<sequence>MPDSGGDSVIGRVVRLLSAFDRNSRSLPLTTLANRADLPLTTTHRLVNELVKHGLLERAPNKEISIGLRLWEISARGSHTMTLREAALPFMEDLQTILRQHVSLAVLDAGSVLFLERLASPDSTLDAGRMAERYPLHGCSTGLVLLAFSSPEYQAKVLSGPLDKLTDRTVTDPVLLRRILAEVRQQRFFYAAGFGIERWSGIAVPIMGEHGAVIAALTVVYARGEENVLTAVPAMQTVATSIARAIAATPVARDGNRSS</sequence>
<evidence type="ECO:0000256" key="1">
    <source>
        <dbReference type="ARBA" id="ARBA00023015"/>
    </source>
</evidence>
<dbReference type="PANTHER" id="PTHR30136:SF24">
    <property type="entry name" value="HTH-TYPE TRANSCRIPTIONAL REPRESSOR ALLR"/>
    <property type="match status" value="1"/>
</dbReference>
<dbReference type="SMART" id="SM00346">
    <property type="entry name" value="HTH_ICLR"/>
    <property type="match status" value="1"/>
</dbReference>
<evidence type="ECO:0000256" key="3">
    <source>
        <dbReference type="ARBA" id="ARBA00023163"/>
    </source>
</evidence>
<keyword evidence="7" id="KW-1185">Reference proteome</keyword>
<dbReference type="Pfam" id="PF09339">
    <property type="entry name" value="HTH_IclR"/>
    <property type="match status" value="1"/>
</dbReference>
<dbReference type="Pfam" id="PF01614">
    <property type="entry name" value="IclR_C"/>
    <property type="match status" value="1"/>
</dbReference>
<evidence type="ECO:0000259" key="5">
    <source>
        <dbReference type="PROSITE" id="PS51078"/>
    </source>
</evidence>
<feature type="domain" description="IclR-ED" evidence="5">
    <location>
        <begin position="69"/>
        <end position="248"/>
    </location>
</feature>
<dbReference type="InterPro" id="IPR005471">
    <property type="entry name" value="Tscrpt_reg_IclR_N"/>
</dbReference>
<reference evidence="6 7" key="1">
    <citation type="journal article" date="2021" name="Microbiol. Resour. Announc.">
        <title>Complete Genome Sequences of Two Rhodococcus sp. Strains with Large and Linear Chromosomes, Isolated from Apple Rhizosphere.</title>
        <authorList>
            <person name="Benning S."/>
            <person name="Brugnone N."/>
            <person name="Siani R."/>
            <person name="Kublik S."/>
            <person name="Schloter M."/>
            <person name="Rad V."/>
        </authorList>
    </citation>
    <scope>NUCLEOTIDE SEQUENCE [LARGE SCALE GENOMIC DNA]</scope>
    <source>
        <strain evidence="6 7">R79</strain>
    </source>
</reference>
<dbReference type="SUPFAM" id="SSF46785">
    <property type="entry name" value="Winged helix' DNA-binding domain"/>
    <property type="match status" value="1"/>
</dbReference>
<dbReference type="Gene3D" id="1.10.10.10">
    <property type="entry name" value="Winged helix-like DNA-binding domain superfamily/Winged helix DNA-binding domain"/>
    <property type="match status" value="1"/>
</dbReference>